<dbReference type="STRING" id="1075417.SAMN05421823_101438"/>
<dbReference type="Gene3D" id="3.30.300.20">
    <property type="match status" value="1"/>
</dbReference>
<dbReference type="ESTHER" id="9bact-a0a1g8xqr7">
    <property type="family name" value="Est-OsmC"/>
</dbReference>
<organism evidence="2 3">
    <name type="scientific">Catalinimonas alkaloidigena</name>
    <dbReference type="NCBI Taxonomy" id="1075417"/>
    <lineage>
        <taxon>Bacteria</taxon>
        <taxon>Pseudomonadati</taxon>
        <taxon>Bacteroidota</taxon>
        <taxon>Cytophagia</taxon>
        <taxon>Cytophagales</taxon>
        <taxon>Catalimonadaceae</taxon>
        <taxon>Catalinimonas</taxon>
    </lineage>
</organism>
<dbReference type="InterPro" id="IPR003718">
    <property type="entry name" value="OsmC/Ohr_fam"/>
</dbReference>
<dbReference type="AlphaFoldDB" id="A0A1G8XQR7"/>
<evidence type="ECO:0000313" key="2">
    <source>
        <dbReference type="EMBL" id="SDJ92544.1"/>
    </source>
</evidence>
<dbReference type="SUPFAM" id="SSF82784">
    <property type="entry name" value="OsmC-like"/>
    <property type="match status" value="1"/>
</dbReference>
<dbReference type="Pfam" id="PF12146">
    <property type="entry name" value="Hydrolase_4"/>
    <property type="match status" value="1"/>
</dbReference>
<sequence length="403" mass="44395">MRTLRIKFPNPDGHQLSARLELPVDKHPYAYALFAHCFTCNKNYHSVRHISRSLTGKGIAVLRFDFTGLGESEGEFADTNFSSNVDDLVCAARWLAKNHQPPSLLIGHSLGGAAVLFAARELDSVKAVVTIGTPAEPVHVSRLVKSERAQIEAEGKAEVAIGGESFVISKEFLDDLEANKSEQVVHQLQRALLILHSPQDRIVSVENAAKLYQYARHPKSYVSLDGADHLLSNEADACYAGDLIATWSTRYVPVPPPAQVDSDKEVAVRTEPGSFTSFVKAGRHHFIADEPQDIGGHDFGPTPYHLLTAALGACTGMTLRMYADRKGWPLQAVVVHLQHDKAHAEDCNKVEDAPCKVDRIDRQLELKGELTDAQRNRLLEIANRCPVHKTLLEGVEVNTLLKT</sequence>
<name>A0A1G8XQR7_9BACT</name>
<dbReference type="InterPro" id="IPR029058">
    <property type="entry name" value="AB_hydrolase_fold"/>
</dbReference>
<keyword evidence="3" id="KW-1185">Reference proteome</keyword>
<dbReference type="EMBL" id="FNFO01000001">
    <property type="protein sequence ID" value="SDJ92544.1"/>
    <property type="molecule type" value="Genomic_DNA"/>
</dbReference>
<dbReference type="OrthoDB" id="9791538at2"/>
<dbReference type="InterPro" id="IPR036102">
    <property type="entry name" value="OsmC/Ohrsf"/>
</dbReference>
<evidence type="ECO:0000259" key="1">
    <source>
        <dbReference type="Pfam" id="PF12146"/>
    </source>
</evidence>
<dbReference type="InterPro" id="IPR022742">
    <property type="entry name" value="Hydrolase_4"/>
</dbReference>
<dbReference type="PANTHER" id="PTHR39624:SF2">
    <property type="entry name" value="OSMC-LIKE PROTEIN"/>
    <property type="match status" value="1"/>
</dbReference>
<dbReference type="InterPro" id="IPR015946">
    <property type="entry name" value="KH_dom-like_a/b"/>
</dbReference>
<dbReference type="Pfam" id="PF02566">
    <property type="entry name" value="OsmC"/>
    <property type="match status" value="1"/>
</dbReference>
<evidence type="ECO:0000313" key="3">
    <source>
        <dbReference type="Proteomes" id="UP000198510"/>
    </source>
</evidence>
<dbReference type="SUPFAM" id="SSF53474">
    <property type="entry name" value="alpha/beta-Hydrolases"/>
    <property type="match status" value="1"/>
</dbReference>
<proteinExistence type="predicted"/>
<dbReference type="Gene3D" id="3.40.50.1820">
    <property type="entry name" value="alpha/beta hydrolase"/>
    <property type="match status" value="1"/>
</dbReference>
<dbReference type="PANTHER" id="PTHR39624">
    <property type="entry name" value="PROTEIN INVOLVED IN RIMO-MEDIATED BETA-METHYLTHIOLATION OF RIBOSOMAL PROTEIN S12 YCAO"/>
    <property type="match status" value="1"/>
</dbReference>
<reference evidence="2 3" key="1">
    <citation type="submission" date="2016-10" db="EMBL/GenBank/DDBJ databases">
        <authorList>
            <person name="de Groot N.N."/>
        </authorList>
    </citation>
    <scope>NUCLEOTIDE SEQUENCE [LARGE SCALE GENOMIC DNA]</scope>
    <source>
        <strain evidence="2 3">DSM 25186</strain>
    </source>
</reference>
<gene>
    <name evidence="2" type="ORF">SAMN05421823_101438</name>
</gene>
<dbReference type="Proteomes" id="UP000198510">
    <property type="component" value="Unassembled WGS sequence"/>
</dbReference>
<protein>
    <submittedName>
        <fullName evidence="2">Putative redox protein</fullName>
    </submittedName>
</protein>
<feature type="domain" description="Serine aminopeptidase S33" evidence="1">
    <location>
        <begin position="44"/>
        <end position="135"/>
    </location>
</feature>
<accession>A0A1G8XQR7</accession>
<dbReference type="RefSeq" id="WP_089678467.1">
    <property type="nucleotide sequence ID" value="NZ_FNFO01000001.1"/>
</dbReference>